<evidence type="ECO:0000256" key="4">
    <source>
        <dbReference type="HAMAP-Rule" id="MF_00562"/>
    </source>
</evidence>
<name>A0A0A7LCK4_9ARCH</name>
<dbReference type="GO" id="GO:0106026">
    <property type="term" value="F:Gly-tRNA(Ala) deacylase activity"/>
    <property type="evidence" value="ECO:0007669"/>
    <property type="project" value="RHEA"/>
</dbReference>
<accession>A0A0A7LCK4</accession>
<dbReference type="KEGG" id="mear:Mpt1_c09240"/>
<comment type="catalytic activity">
    <reaction evidence="4">
        <text>a D-aminoacyl-tRNA + H2O = a tRNA + a D-alpha-amino acid + H(+)</text>
        <dbReference type="Rhea" id="RHEA:13953"/>
        <dbReference type="Rhea" id="RHEA-COMP:10123"/>
        <dbReference type="Rhea" id="RHEA-COMP:10124"/>
        <dbReference type="ChEBI" id="CHEBI:15377"/>
        <dbReference type="ChEBI" id="CHEBI:15378"/>
        <dbReference type="ChEBI" id="CHEBI:59871"/>
        <dbReference type="ChEBI" id="CHEBI:78442"/>
        <dbReference type="ChEBI" id="CHEBI:79333"/>
        <dbReference type="EC" id="3.1.1.96"/>
    </reaction>
</comment>
<comment type="function">
    <text evidence="4">D-aminoacyl-tRNA deacylase with broad substrate specificity. By recycling D-aminoacyl-tRNA to D-amino acids and free tRNA molecules, this enzyme counteracts the toxicity associated with the formation of D-aminoacyl-tRNA entities in vivo.</text>
</comment>
<dbReference type="Proteomes" id="UP000030787">
    <property type="component" value="Chromosome"/>
</dbReference>
<dbReference type="Pfam" id="PF04414">
    <property type="entry name" value="tRNA_deacylase"/>
    <property type="match status" value="1"/>
</dbReference>
<protein>
    <recommendedName>
        <fullName evidence="4">D-aminoacyl-tRNA deacylase</fullName>
        <ecNumber evidence="4">3.1.1.96</ecNumber>
    </recommendedName>
</protein>
<gene>
    <name evidence="4 5" type="primary">dtdA</name>
    <name evidence="5" type="ORF">Mpt1_c09240</name>
</gene>
<dbReference type="InterPro" id="IPR007508">
    <property type="entry name" value="DtdA"/>
</dbReference>
<comment type="cofactor">
    <cofactor evidence="4">
        <name>Zn(2+)</name>
        <dbReference type="ChEBI" id="CHEBI:29105"/>
    </cofactor>
    <text evidence="4">Binds 2 Zn(2+) ions per subunit.</text>
</comment>
<dbReference type="AlphaFoldDB" id="A0A0A7LCK4"/>
<keyword evidence="1 4" id="KW-0479">Metal-binding</keyword>
<dbReference type="GO" id="GO:0019478">
    <property type="term" value="P:D-amino acid catabolic process"/>
    <property type="evidence" value="ECO:0007669"/>
    <property type="project" value="UniProtKB-UniRule"/>
</dbReference>
<dbReference type="GO" id="GO:0008270">
    <property type="term" value="F:zinc ion binding"/>
    <property type="evidence" value="ECO:0007669"/>
    <property type="project" value="UniProtKB-UniRule"/>
</dbReference>
<dbReference type="PIRSF" id="PIRSF016210">
    <property type="entry name" value="UCP016210"/>
    <property type="match status" value="1"/>
</dbReference>
<dbReference type="PANTHER" id="PTHR34667">
    <property type="entry name" value="D-AMINOACYL-TRNA DEACYLASE"/>
    <property type="match status" value="1"/>
</dbReference>
<proteinExistence type="inferred from homology"/>
<reference evidence="5 6" key="1">
    <citation type="journal article" date="2014" name="Appl. Environ. Microbiol.">
        <title>Comparative Genome Analysis of 'Candidatus Methanoplasma termitum' Indicates a New Mode of Energy Metabolism in the Seventh Order of Methanogens.</title>
        <authorList>
            <person name="Lang K."/>
            <person name="Schuldes J."/>
            <person name="Klingl A."/>
            <person name="Poehlein A."/>
            <person name="Daniel R."/>
            <person name="Brune A."/>
        </authorList>
    </citation>
    <scope>NUCLEOTIDE SEQUENCE [LARGE SCALE GENOMIC DNA]</scope>
    <source>
        <strain evidence="6">Mpt1</strain>
    </source>
</reference>
<dbReference type="STRING" id="1577791.Mpt1_c09240"/>
<sequence length="282" mass="31931">MTERMRLLVCCETDIPSVNMKSQLIRKRDWEDIGMHGNDSFLINGRTVMMTTPDLHIRLEDLDNRIDNANLTIDEVVFMSRHSATSGEAALTVHPIGNFHKNEFGGREKTLVRANPALMTDALRRIAGYNDLESFKVCFEVTHHGPWLKRPTFFIEIGSDGRNWGNERAADILTDVLLDMEPRDYCTAVGVGGGHYAPRFTEVALEYKINFGHMLPNYQIEGSDDEDTVRMVKDACSASDTKLVYIHRKSMKGPEERRISELIRSAGFELITSSNLEHINGN</sequence>
<dbReference type="Gene3D" id="3.40.50.10700">
    <property type="entry name" value="AF0625-like"/>
    <property type="match status" value="1"/>
</dbReference>
<dbReference type="Gene3D" id="3.40.630.50">
    <property type="entry name" value="AF0625-like"/>
    <property type="match status" value="1"/>
</dbReference>
<dbReference type="EC" id="3.1.1.96" evidence="4"/>
<comment type="subunit">
    <text evidence="4">Monomer.</text>
</comment>
<dbReference type="HOGENOM" id="CLU_056464_1_0_2"/>
<organism evidence="5 6">
    <name type="scientific">Candidatus Methanoplasma termitum</name>
    <dbReference type="NCBI Taxonomy" id="1577791"/>
    <lineage>
        <taxon>Archaea</taxon>
        <taxon>Methanobacteriati</taxon>
        <taxon>Thermoplasmatota</taxon>
        <taxon>Thermoplasmata</taxon>
        <taxon>Methanomassiliicoccales</taxon>
        <taxon>Methanomassiliicoccaceae</taxon>
        <taxon>Candidatus Methanoplasma</taxon>
    </lineage>
</organism>
<comment type="catalytic activity">
    <reaction evidence="4">
        <text>glycyl-tRNA(Ala) + H2O = tRNA(Ala) + glycine + H(+)</text>
        <dbReference type="Rhea" id="RHEA:53744"/>
        <dbReference type="Rhea" id="RHEA-COMP:9657"/>
        <dbReference type="Rhea" id="RHEA-COMP:13640"/>
        <dbReference type="ChEBI" id="CHEBI:15377"/>
        <dbReference type="ChEBI" id="CHEBI:15378"/>
        <dbReference type="ChEBI" id="CHEBI:57305"/>
        <dbReference type="ChEBI" id="CHEBI:78442"/>
        <dbReference type="ChEBI" id="CHEBI:78522"/>
        <dbReference type="EC" id="3.1.1.96"/>
    </reaction>
</comment>
<dbReference type="PANTHER" id="PTHR34667:SF1">
    <property type="entry name" value="D-AMINOACYL-TRNA DEACYLASE"/>
    <property type="match status" value="1"/>
</dbReference>
<evidence type="ECO:0000313" key="6">
    <source>
        <dbReference type="Proteomes" id="UP000030787"/>
    </source>
</evidence>
<dbReference type="InterPro" id="IPR018033">
    <property type="entry name" value="Deacylase_DtdA_archaea"/>
</dbReference>
<dbReference type="GO" id="GO:0051499">
    <property type="term" value="F:D-aminoacyl-tRNA deacylase activity"/>
    <property type="evidence" value="ECO:0007669"/>
    <property type="project" value="UniProtKB-UniRule"/>
</dbReference>
<dbReference type="SUPFAM" id="SSF142535">
    <property type="entry name" value="AF0625-like"/>
    <property type="match status" value="1"/>
</dbReference>
<dbReference type="GeneID" id="24818586"/>
<evidence type="ECO:0000256" key="1">
    <source>
        <dbReference type="ARBA" id="ARBA00022723"/>
    </source>
</evidence>
<keyword evidence="2 4" id="KW-0378">Hydrolase</keyword>
<dbReference type="HAMAP" id="MF_00562">
    <property type="entry name" value="Deacylase_DtdA"/>
    <property type="match status" value="1"/>
</dbReference>
<evidence type="ECO:0000256" key="2">
    <source>
        <dbReference type="ARBA" id="ARBA00022801"/>
    </source>
</evidence>
<keyword evidence="3 4" id="KW-0862">Zinc</keyword>
<keyword evidence="6" id="KW-1185">Reference proteome</keyword>
<comment type="similarity">
    <text evidence="4">Belongs to the DtdA deacylase family.</text>
</comment>
<evidence type="ECO:0000256" key="3">
    <source>
        <dbReference type="ARBA" id="ARBA00022833"/>
    </source>
</evidence>
<dbReference type="RefSeq" id="WP_238603095.1">
    <property type="nucleotide sequence ID" value="NZ_CP010070.1"/>
</dbReference>
<evidence type="ECO:0000313" key="5">
    <source>
        <dbReference type="EMBL" id="AIZ56799.1"/>
    </source>
</evidence>
<dbReference type="EMBL" id="CP010070">
    <property type="protein sequence ID" value="AIZ56799.1"/>
    <property type="molecule type" value="Genomic_DNA"/>
</dbReference>